<dbReference type="Pfam" id="PF02909">
    <property type="entry name" value="TetR_C_1"/>
    <property type="match status" value="1"/>
</dbReference>
<evidence type="ECO:0000313" key="7">
    <source>
        <dbReference type="EMBL" id="KIU15294.1"/>
    </source>
</evidence>
<dbReference type="PRINTS" id="PR00455">
    <property type="entry name" value="HTHTETR"/>
</dbReference>
<dbReference type="Gene3D" id="1.10.357.10">
    <property type="entry name" value="Tetracycline Repressor, domain 2"/>
    <property type="match status" value="1"/>
</dbReference>
<dbReference type="RefSeq" id="WP_043396286.1">
    <property type="nucleotide sequence ID" value="NZ_JXST01000029.1"/>
</dbReference>
<dbReference type="InterPro" id="IPR050109">
    <property type="entry name" value="HTH-type_TetR-like_transc_reg"/>
</dbReference>
<evidence type="ECO:0000256" key="5">
    <source>
        <dbReference type="PROSITE-ProRule" id="PRU00335"/>
    </source>
</evidence>
<keyword evidence="1" id="KW-0678">Repressor</keyword>
<dbReference type="PATRIC" id="fig|280871.6.peg.4046"/>
<sequence length="209" mass="22645">MGRPRVPLLNRELIRDTALELIDRDGLAEMSMRKLAAELGVQASSLYKHYPTKDDVLDAVASQVAREIDTSGFDRGDDWQDALTAWARSHRAALAAHPNLVPYLATGPGRRDVSLRIADAVHGGLVGAGWPPREATLIGAATRSLVLGSTVGSFSRGFTDDVQVYRDRYPHMGQAHLLRGKADQIDAAGFELALTSFIDGLAIRFAALQ</sequence>
<gene>
    <name evidence="7" type="ORF">TL10_19550</name>
</gene>
<dbReference type="PRINTS" id="PR00400">
    <property type="entry name" value="TETREPRESSOR"/>
</dbReference>
<dbReference type="PROSITE" id="PS50977">
    <property type="entry name" value="HTH_TETR_2"/>
    <property type="match status" value="1"/>
</dbReference>
<organism evidence="7 8">
    <name type="scientific">Mycolicibacterium llatzerense</name>
    <dbReference type="NCBI Taxonomy" id="280871"/>
    <lineage>
        <taxon>Bacteria</taxon>
        <taxon>Bacillati</taxon>
        <taxon>Actinomycetota</taxon>
        <taxon>Actinomycetes</taxon>
        <taxon>Mycobacteriales</taxon>
        <taxon>Mycobacteriaceae</taxon>
        <taxon>Mycolicibacterium</taxon>
    </lineage>
</organism>
<dbReference type="InterPro" id="IPR009057">
    <property type="entry name" value="Homeodomain-like_sf"/>
</dbReference>
<accession>A0A0D1JRU4</accession>
<dbReference type="GO" id="GO:0046677">
    <property type="term" value="P:response to antibiotic"/>
    <property type="evidence" value="ECO:0007669"/>
    <property type="project" value="InterPro"/>
</dbReference>
<evidence type="ECO:0000256" key="3">
    <source>
        <dbReference type="ARBA" id="ARBA00023125"/>
    </source>
</evidence>
<dbReference type="Pfam" id="PF00440">
    <property type="entry name" value="TetR_N"/>
    <property type="match status" value="1"/>
</dbReference>
<keyword evidence="2" id="KW-0805">Transcription regulation</keyword>
<dbReference type="AlphaFoldDB" id="A0A0D1JRU4"/>
<dbReference type="PANTHER" id="PTHR30055:SF151">
    <property type="entry name" value="TRANSCRIPTIONAL REGULATORY PROTEIN"/>
    <property type="match status" value="1"/>
</dbReference>
<dbReference type="STRING" id="280871.TL10_19550"/>
<evidence type="ECO:0000256" key="1">
    <source>
        <dbReference type="ARBA" id="ARBA00022491"/>
    </source>
</evidence>
<feature type="DNA-binding region" description="H-T-H motif" evidence="5">
    <location>
        <begin position="31"/>
        <end position="50"/>
    </location>
</feature>
<protein>
    <submittedName>
        <fullName evidence="7">TetR family transcriptional regulator</fullName>
    </submittedName>
</protein>
<evidence type="ECO:0000259" key="6">
    <source>
        <dbReference type="PROSITE" id="PS50977"/>
    </source>
</evidence>
<dbReference type="InterPro" id="IPR004111">
    <property type="entry name" value="Repressor_TetR_C"/>
</dbReference>
<dbReference type="SUPFAM" id="SSF46689">
    <property type="entry name" value="Homeodomain-like"/>
    <property type="match status" value="1"/>
</dbReference>
<dbReference type="EMBL" id="JXST01000029">
    <property type="protein sequence ID" value="KIU15294.1"/>
    <property type="molecule type" value="Genomic_DNA"/>
</dbReference>
<dbReference type="Proteomes" id="UP000032221">
    <property type="component" value="Unassembled WGS sequence"/>
</dbReference>
<dbReference type="GO" id="GO:0003700">
    <property type="term" value="F:DNA-binding transcription factor activity"/>
    <property type="evidence" value="ECO:0007669"/>
    <property type="project" value="TreeGrafter"/>
</dbReference>
<dbReference type="SUPFAM" id="SSF48498">
    <property type="entry name" value="Tetracyclin repressor-like, C-terminal domain"/>
    <property type="match status" value="1"/>
</dbReference>
<dbReference type="PANTHER" id="PTHR30055">
    <property type="entry name" value="HTH-TYPE TRANSCRIPTIONAL REGULATOR RUTR"/>
    <property type="match status" value="1"/>
</dbReference>
<dbReference type="GO" id="GO:0045892">
    <property type="term" value="P:negative regulation of DNA-templated transcription"/>
    <property type="evidence" value="ECO:0007669"/>
    <property type="project" value="InterPro"/>
</dbReference>
<keyword evidence="8" id="KW-1185">Reference proteome</keyword>
<keyword evidence="4" id="KW-0804">Transcription</keyword>
<dbReference type="GO" id="GO:0000976">
    <property type="term" value="F:transcription cis-regulatory region binding"/>
    <property type="evidence" value="ECO:0007669"/>
    <property type="project" value="TreeGrafter"/>
</dbReference>
<evidence type="ECO:0000313" key="8">
    <source>
        <dbReference type="Proteomes" id="UP000032221"/>
    </source>
</evidence>
<reference evidence="7 8" key="1">
    <citation type="submission" date="2015-01" db="EMBL/GenBank/DDBJ databases">
        <title>Genome sequence of Mycobacterium llatzerense and Mycobacterium immunogenum recovered from brain abscess.</title>
        <authorList>
            <person name="Greninger A.L."/>
            <person name="Langelier C."/>
            <person name="Cunningham G."/>
            <person name="Chiu C.Y."/>
            <person name="Miller S."/>
        </authorList>
    </citation>
    <scope>NUCLEOTIDE SEQUENCE [LARGE SCALE GENOMIC DNA]</scope>
    <source>
        <strain evidence="7 8">CLUC14</strain>
    </source>
</reference>
<dbReference type="InterPro" id="IPR003012">
    <property type="entry name" value="Tet_transcr_reg_TetR"/>
</dbReference>
<dbReference type="InterPro" id="IPR036271">
    <property type="entry name" value="Tet_transcr_reg_TetR-rel_C_sf"/>
</dbReference>
<evidence type="ECO:0000256" key="2">
    <source>
        <dbReference type="ARBA" id="ARBA00023015"/>
    </source>
</evidence>
<dbReference type="InterPro" id="IPR001647">
    <property type="entry name" value="HTH_TetR"/>
</dbReference>
<feature type="domain" description="HTH tetR-type" evidence="6">
    <location>
        <begin position="8"/>
        <end position="68"/>
    </location>
</feature>
<keyword evidence="3 5" id="KW-0238">DNA-binding</keyword>
<proteinExistence type="predicted"/>
<dbReference type="OrthoDB" id="3291296at2"/>
<evidence type="ECO:0000256" key="4">
    <source>
        <dbReference type="ARBA" id="ARBA00023163"/>
    </source>
</evidence>
<comment type="caution">
    <text evidence="7">The sequence shown here is derived from an EMBL/GenBank/DDBJ whole genome shotgun (WGS) entry which is preliminary data.</text>
</comment>
<name>A0A0D1JRU4_9MYCO</name>